<feature type="transmembrane region" description="Helical" evidence="6">
    <location>
        <begin position="79"/>
        <end position="98"/>
    </location>
</feature>
<gene>
    <name evidence="7" type="ORF">C7B77_10145</name>
</gene>
<dbReference type="EMBL" id="PVWO01000101">
    <property type="protein sequence ID" value="PSB56929.1"/>
    <property type="molecule type" value="Genomic_DNA"/>
</dbReference>
<organism evidence="7 8">
    <name type="scientific">Chamaesiphon polymorphus CCALA 037</name>
    <dbReference type="NCBI Taxonomy" id="2107692"/>
    <lineage>
        <taxon>Bacteria</taxon>
        <taxon>Bacillati</taxon>
        <taxon>Cyanobacteriota</taxon>
        <taxon>Cyanophyceae</taxon>
        <taxon>Gomontiellales</taxon>
        <taxon>Chamaesiphonaceae</taxon>
        <taxon>Chamaesiphon</taxon>
    </lineage>
</organism>
<evidence type="ECO:0000256" key="5">
    <source>
        <dbReference type="ARBA" id="ARBA00023136"/>
    </source>
</evidence>
<comment type="caution">
    <text evidence="7">The sequence shown here is derived from an EMBL/GenBank/DDBJ whole genome shotgun (WGS) entry which is preliminary data.</text>
</comment>
<evidence type="ECO:0000256" key="3">
    <source>
        <dbReference type="ARBA" id="ARBA00022692"/>
    </source>
</evidence>
<evidence type="ECO:0000256" key="1">
    <source>
        <dbReference type="ARBA" id="ARBA00004141"/>
    </source>
</evidence>
<dbReference type="GO" id="GO:0016020">
    <property type="term" value="C:membrane"/>
    <property type="evidence" value="ECO:0007669"/>
    <property type="project" value="UniProtKB-SubCell"/>
</dbReference>
<evidence type="ECO:0000313" key="7">
    <source>
        <dbReference type="EMBL" id="PSB56929.1"/>
    </source>
</evidence>
<keyword evidence="3 6" id="KW-0812">Transmembrane</keyword>
<comment type="subcellular location">
    <subcellularLocation>
        <location evidence="1">Membrane</location>
        <topology evidence="1">Multi-pass membrane protein</topology>
    </subcellularLocation>
</comment>
<dbReference type="NCBIfam" id="TIGR03716">
    <property type="entry name" value="R_switched_YkoY"/>
    <property type="match status" value="1"/>
</dbReference>
<feature type="transmembrane region" description="Helical" evidence="6">
    <location>
        <begin position="54"/>
        <end position="73"/>
    </location>
</feature>
<evidence type="ECO:0000256" key="6">
    <source>
        <dbReference type="SAM" id="Phobius"/>
    </source>
</evidence>
<proteinExistence type="inferred from homology"/>
<evidence type="ECO:0000256" key="2">
    <source>
        <dbReference type="ARBA" id="ARBA00007511"/>
    </source>
</evidence>
<keyword evidence="4 6" id="KW-1133">Transmembrane helix</keyword>
<dbReference type="InterPro" id="IPR022493">
    <property type="entry name" value="CHP03716_TM_YkoY"/>
</dbReference>
<evidence type="ECO:0000256" key="4">
    <source>
        <dbReference type="ARBA" id="ARBA00022989"/>
    </source>
</evidence>
<evidence type="ECO:0008006" key="9">
    <source>
        <dbReference type="Google" id="ProtNLM"/>
    </source>
</evidence>
<sequence>MIDKMLDLPFNVDLNTSVSLLVLVALESVLSADNAVALASISQGLADDKLRRQALNIGLILAYILRMILILAATWVVRYWQFQVLGAAYLLWLVFQYFTSKESADGKHHGSEFTSIWQAIPTIAITDLAFSLDSVATAIAVSTDTWLVISGATIGIIVLRFMAGLFIRWLDEYTYLEDAGYITVGLVGIKLLVRAGFPELEIPEILVVAIVGIIFAWGFSQREDVAEKLPD</sequence>
<dbReference type="Pfam" id="PF03741">
    <property type="entry name" value="TerC"/>
    <property type="match status" value="1"/>
</dbReference>
<name>A0A2T1GGZ9_9CYAN</name>
<dbReference type="PANTHER" id="PTHR30238:SF4">
    <property type="entry name" value="SLL1022 PROTEIN"/>
    <property type="match status" value="1"/>
</dbReference>
<dbReference type="PANTHER" id="PTHR30238">
    <property type="entry name" value="MEMBRANE BOUND PREDICTED REDOX MODULATOR"/>
    <property type="match status" value="1"/>
</dbReference>
<feature type="transmembrane region" description="Helical" evidence="6">
    <location>
        <begin position="179"/>
        <end position="196"/>
    </location>
</feature>
<dbReference type="OrthoDB" id="510141at2"/>
<dbReference type="InterPro" id="IPR005496">
    <property type="entry name" value="Integral_membrane_TerC"/>
</dbReference>
<evidence type="ECO:0000313" key="8">
    <source>
        <dbReference type="Proteomes" id="UP000238937"/>
    </source>
</evidence>
<feature type="transmembrane region" description="Helical" evidence="6">
    <location>
        <begin position="20"/>
        <end position="42"/>
    </location>
</feature>
<feature type="transmembrane region" description="Helical" evidence="6">
    <location>
        <begin position="119"/>
        <end position="140"/>
    </location>
</feature>
<keyword evidence="5 6" id="KW-0472">Membrane</keyword>
<dbReference type="Proteomes" id="UP000238937">
    <property type="component" value="Unassembled WGS sequence"/>
</dbReference>
<comment type="similarity">
    <text evidence="2">Belongs to the TerC family.</text>
</comment>
<dbReference type="RefSeq" id="WP_106303680.1">
    <property type="nucleotide sequence ID" value="NZ_PVWO01000101.1"/>
</dbReference>
<feature type="transmembrane region" description="Helical" evidence="6">
    <location>
        <begin position="146"/>
        <end position="167"/>
    </location>
</feature>
<reference evidence="7 8" key="1">
    <citation type="submission" date="2018-03" db="EMBL/GenBank/DDBJ databases">
        <title>The ancient ancestry and fast evolution of plastids.</title>
        <authorList>
            <person name="Moore K.R."/>
            <person name="Magnabosco C."/>
            <person name="Momper L."/>
            <person name="Gold D.A."/>
            <person name="Bosak T."/>
            <person name="Fournier G.P."/>
        </authorList>
    </citation>
    <scope>NUCLEOTIDE SEQUENCE [LARGE SCALE GENOMIC DNA]</scope>
    <source>
        <strain evidence="7 8">CCALA 037</strain>
    </source>
</reference>
<keyword evidence="8" id="KW-1185">Reference proteome</keyword>
<accession>A0A2T1GGZ9</accession>
<feature type="transmembrane region" description="Helical" evidence="6">
    <location>
        <begin position="202"/>
        <end position="219"/>
    </location>
</feature>
<protein>
    <recommendedName>
        <fullName evidence="9">DUF475 domain-containing protein</fullName>
    </recommendedName>
</protein>
<dbReference type="AlphaFoldDB" id="A0A2T1GGZ9"/>